<proteinExistence type="predicted"/>
<dbReference type="Pfam" id="PF02185">
    <property type="entry name" value="HR1"/>
    <property type="match status" value="1"/>
</dbReference>
<reference evidence="4 5" key="1">
    <citation type="submission" date="2016-04" db="EMBL/GenBank/DDBJ databases">
        <title>The genome of Intoshia linei affirms orthonectids as highly simplified spiralians.</title>
        <authorList>
            <person name="Mikhailov K.V."/>
            <person name="Slusarev G.S."/>
            <person name="Nikitin M.A."/>
            <person name="Logacheva M.D."/>
            <person name="Penin A."/>
            <person name="Aleoshin V."/>
            <person name="Panchin Y.V."/>
        </authorList>
    </citation>
    <scope>NUCLEOTIDE SEQUENCE [LARGE SCALE GENOMIC DNA]</scope>
    <source>
        <strain evidence="4">Intl2013</strain>
        <tissue evidence="4">Whole animal</tissue>
    </source>
</reference>
<feature type="region of interest" description="Disordered" evidence="2">
    <location>
        <begin position="424"/>
        <end position="456"/>
    </location>
</feature>
<protein>
    <recommendedName>
        <fullName evidence="3">REM-1 domain-containing protein</fullName>
    </recommendedName>
</protein>
<feature type="domain" description="REM-1" evidence="3">
    <location>
        <begin position="29"/>
        <end position="93"/>
    </location>
</feature>
<comment type="caution">
    <text evidence="4">The sequence shown here is derived from an EMBL/GenBank/DDBJ whole genome shotgun (WGS) entry which is preliminary data.</text>
</comment>
<evidence type="ECO:0000313" key="5">
    <source>
        <dbReference type="Proteomes" id="UP000078046"/>
    </source>
</evidence>
<dbReference type="OrthoDB" id="63267at2759"/>
<feature type="coiled-coil region" evidence="1">
    <location>
        <begin position="143"/>
        <end position="170"/>
    </location>
</feature>
<dbReference type="GO" id="GO:0007165">
    <property type="term" value="P:signal transduction"/>
    <property type="evidence" value="ECO:0007669"/>
    <property type="project" value="InterPro"/>
</dbReference>
<dbReference type="InterPro" id="IPR036274">
    <property type="entry name" value="HR1_rpt_sf"/>
</dbReference>
<evidence type="ECO:0000256" key="2">
    <source>
        <dbReference type="SAM" id="MobiDB-lite"/>
    </source>
</evidence>
<dbReference type="Proteomes" id="UP000078046">
    <property type="component" value="Unassembled WGS sequence"/>
</dbReference>
<organism evidence="4 5">
    <name type="scientific">Intoshia linei</name>
    <dbReference type="NCBI Taxonomy" id="1819745"/>
    <lineage>
        <taxon>Eukaryota</taxon>
        <taxon>Metazoa</taxon>
        <taxon>Spiralia</taxon>
        <taxon>Lophotrochozoa</taxon>
        <taxon>Mesozoa</taxon>
        <taxon>Orthonectida</taxon>
        <taxon>Rhopaluridae</taxon>
        <taxon>Intoshia</taxon>
    </lineage>
</organism>
<evidence type="ECO:0000313" key="4">
    <source>
        <dbReference type="EMBL" id="OAF71160.1"/>
    </source>
</evidence>
<dbReference type="SMART" id="SM00742">
    <property type="entry name" value="Hr1"/>
    <property type="match status" value="2"/>
</dbReference>
<dbReference type="SUPFAM" id="SSF46585">
    <property type="entry name" value="HR1 repeat"/>
    <property type="match status" value="1"/>
</dbReference>
<evidence type="ECO:0000256" key="1">
    <source>
        <dbReference type="SAM" id="Coils"/>
    </source>
</evidence>
<feature type="domain" description="REM-1" evidence="3">
    <location>
        <begin position="119"/>
        <end position="189"/>
    </location>
</feature>
<keyword evidence="1" id="KW-0175">Coiled coil</keyword>
<sequence>MFLLELLSNKKYSTSENSTVDSKNKVNVTILRRLQKHLRIELRVLEGARKIVDSVINNKEVALQAKQQINETRCKIQYIRSKILSLSENPSYIRDSIISNEISEDDGADLNKIFTKDELHLKEIQYYLSIEQAYVDGYIKALIVVRNRKNDHLKKNIEKLQNDLATSLQKLILYKETMIRKFPKSLQANGSDYDIENYPMRSPSCQSKRVSSVFKSVITENQITMTTNKPLAFNGILKLKLTGMCDILFGNVKSYRDLAIWKDYCNKPSKEKPFSSITKSIQRLTRKNELPKINDDVMINIKLDDKLIGSTGWYSFNNKDFEYSLEVIMEQARFLQFSVLWHESKTMYAIKNVSLESLMEKVSNRVMVNLDPSGTIQLEINILSSNVGKPKLQRQKIVREIKRPKYIKNDDIFAWRRIMARVNPKSPKISDRKSKGTTTTSGETQSSVSTPDIPMENQESIQYFKSSKMMLNTESTTPVVKSAIVEPIKSVKNYRKFFKISSKLTETSKEQH</sequence>
<accession>A0A177BAF6</accession>
<dbReference type="EMBL" id="LWCA01000075">
    <property type="protein sequence ID" value="OAF71160.1"/>
    <property type="molecule type" value="Genomic_DNA"/>
</dbReference>
<feature type="compositionally biased region" description="Low complexity" evidence="2">
    <location>
        <begin position="436"/>
        <end position="450"/>
    </location>
</feature>
<dbReference type="Gene3D" id="1.10.287.160">
    <property type="entry name" value="HR1 repeat"/>
    <property type="match status" value="1"/>
</dbReference>
<keyword evidence="5" id="KW-1185">Reference proteome</keyword>
<name>A0A177BAF6_9BILA</name>
<dbReference type="AlphaFoldDB" id="A0A177BAF6"/>
<gene>
    <name evidence="4" type="ORF">A3Q56_01081</name>
</gene>
<dbReference type="InterPro" id="IPR011072">
    <property type="entry name" value="HR1_rho-bd"/>
</dbReference>
<evidence type="ECO:0000259" key="3">
    <source>
        <dbReference type="SMART" id="SM00742"/>
    </source>
</evidence>